<evidence type="ECO:0008006" key="4">
    <source>
        <dbReference type="Google" id="ProtNLM"/>
    </source>
</evidence>
<reference evidence="3" key="1">
    <citation type="submission" date="2018-05" db="EMBL/GenBank/DDBJ databases">
        <authorList>
            <person name="Li X."/>
        </authorList>
    </citation>
    <scope>NUCLEOTIDE SEQUENCE [LARGE SCALE GENOMIC DNA]</scope>
    <source>
        <strain evidence="3">LX32</strain>
    </source>
</reference>
<gene>
    <name evidence="2" type="ORF">DJ017_04420</name>
</gene>
<dbReference type="AlphaFoldDB" id="A0A328AH41"/>
<dbReference type="InterPro" id="IPR010980">
    <property type="entry name" value="Cyt_c/b562"/>
</dbReference>
<evidence type="ECO:0000313" key="3">
    <source>
        <dbReference type="Proteomes" id="UP000249254"/>
    </source>
</evidence>
<dbReference type="GO" id="GO:0022900">
    <property type="term" value="P:electron transport chain"/>
    <property type="evidence" value="ECO:0007669"/>
    <property type="project" value="InterPro"/>
</dbReference>
<dbReference type="GO" id="GO:0009055">
    <property type="term" value="F:electron transfer activity"/>
    <property type="evidence" value="ECO:0007669"/>
    <property type="project" value="InterPro"/>
</dbReference>
<dbReference type="Proteomes" id="UP000249254">
    <property type="component" value="Unassembled WGS sequence"/>
</dbReference>
<organism evidence="2 3">
    <name type="scientific">Phenylobacterium soli</name>
    <dbReference type="NCBI Taxonomy" id="2170551"/>
    <lineage>
        <taxon>Bacteria</taxon>
        <taxon>Pseudomonadati</taxon>
        <taxon>Pseudomonadota</taxon>
        <taxon>Alphaproteobacteria</taxon>
        <taxon>Caulobacterales</taxon>
        <taxon>Caulobacteraceae</taxon>
        <taxon>Phenylobacterium</taxon>
    </lineage>
</organism>
<proteinExistence type="predicted"/>
<keyword evidence="1" id="KW-0732">Signal</keyword>
<keyword evidence="3" id="KW-1185">Reference proteome</keyword>
<dbReference type="SUPFAM" id="SSF47175">
    <property type="entry name" value="Cytochromes"/>
    <property type="match status" value="1"/>
</dbReference>
<dbReference type="EMBL" id="QFYQ01000001">
    <property type="protein sequence ID" value="RAK53827.1"/>
    <property type="molecule type" value="Genomic_DNA"/>
</dbReference>
<sequence>MLACLSAAVLMAACSQPKPAAKAEAGAAKFNTSLPMDEFMGHVVDPASFQYWEGSGTEVTAKGEKDLSPTTEEGWTKLENAAATLIEAGNAMQLPGRARAPEADWYRHSQVLIERAVAAKAAAEKHDKEAVFKAGAALYEECTACHEQYVIQPELKANGPAKGDPLPPLPADIQAKVAAKAAGK</sequence>
<dbReference type="GO" id="GO:0005506">
    <property type="term" value="F:iron ion binding"/>
    <property type="evidence" value="ECO:0007669"/>
    <property type="project" value="InterPro"/>
</dbReference>
<name>A0A328AH41_9CAUL</name>
<feature type="signal peptide" evidence="1">
    <location>
        <begin position="1"/>
        <end position="20"/>
    </location>
</feature>
<comment type="caution">
    <text evidence="2">The sequence shown here is derived from an EMBL/GenBank/DDBJ whole genome shotgun (WGS) entry which is preliminary data.</text>
</comment>
<evidence type="ECO:0000313" key="2">
    <source>
        <dbReference type="EMBL" id="RAK53827.1"/>
    </source>
</evidence>
<evidence type="ECO:0000256" key="1">
    <source>
        <dbReference type="SAM" id="SignalP"/>
    </source>
</evidence>
<feature type="chain" id="PRO_5016274702" description="Cytochrome c domain-containing protein" evidence="1">
    <location>
        <begin position="21"/>
        <end position="184"/>
    </location>
</feature>
<dbReference type="GO" id="GO:0020037">
    <property type="term" value="F:heme binding"/>
    <property type="evidence" value="ECO:0007669"/>
    <property type="project" value="InterPro"/>
</dbReference>
<protein>
    <recommendedName>
        <fullName evidence="4">Cytochrome c domain-containing protein</fullName>
    </recommendedName>
</protein>
<accession>A0A328AH41</accession>